<accession>A0A6L2KDM0</accession>
<organism evidence="2">
    <name type="scientific">Tanacetum cinerariifolium</name>
    <name type="common">Dalmatian daisy</name>
    <name type="synonym">Chrysanthemum cinerariifolium</name>
    <dbReference type="NCBI Taxonomy" id="118510"/>
    <lineage>
        <taxon>Eukaryota</taxon>
        <taxon>Viridiplantae</taxon>
        <taxon>Streptophyta</taxon>
        <taxon>Embryophyta</taxon>
        <taxon>Tracheophyta</taxon>
        <taxon>Spermatophyta</taxon>
        <taxon>Magnoliopsida</taxon>
        <taxon>eudicotyledons</taxon>
        <taxon>Gunneridae</taxon>
        <taxon>Pentapetalae</taxon>
        <taxon>asterids</taxon>
        <taxon>campanulids</taxon>
        <taxon>Asterales</taxon>
        <taxon>Asteraceae</taxon>
        <taxon>Asteroideae</taxon>
        <taxon>Anthemideae</taxon>
        <taxon>Anthemidinae</taxon>
        <taxon>Tanacetum</taxon>
    </lineage>
</organism>
<name>A0A6L2KDM0_TANCI</name>
<gene>
    <name evidence="2" type="ORF">Tci_018997</name>
</gene>
<evidence type="ECO:0000313" key="2">
    <source>
        <dbReference type="EMBL" id="GEU47019.1"/>
    </source>
</evidence>
<comment type="caution">
    <text evidence="2">The sequence shown here is derived from an EMBL/GenBank/DDBJ whole genome shotgun (WGS) entry which is preliminary data.</text>
</comment>
<dbReference type="AlphaFoldDB" id="A0A6L2KDM0"/>
<proteinExistence type="predicted"/>
<reference evidence="2" key="1">
    <citation type="journal article" date="2019" name="Sci. Rep.">
        <title>Draft genome of Tanacetum cinerariifolium, the natural source of mosquito coil.</title>
        <authorList>
            <person name="Yamashiro T."/>
            <person name="Shiraishi A."/>
            <person name="Satake H."/>
            <person name="Nakayama K."/>
        </authorList>
    </citation>
    <scope>NUCLEOTIDE SEQUENCE</scope>
</reference>
<feature type="compositionally biased region" description="Basic and acidic residues" evidence="1">
    <location>
        <begin position="64"/>
        <end position="76"/>
    </location>
</feature>
<protein>
    <submittedName>
        <fullName evidence="2">Uncharacterized protein</fullName>
    </submittedName>
</protein>
<evidence type="ECO:0000256" key="1">
    <source>
        <dbReference type="SAM" id="MobiDB-lite"/>
    </source>
</evidence>
<sequence length="95" mass="10681">MRMLGHPLLLLFYLSLTPWLLFYMCLTHLEATVVVLPDGVLDFVMHSDLEFKPFEAPLSPVHHAIADPKSDPSKAESEEDPSKDDSFEAIEPLST</sequence>
<dbReference type="EMBL" id="BKCJ010002210">
    <property type="protein sequence ID" value="GEU47019.1"/>
    <property type="molecule type" value="Genomic_DNA"/>
</dbReference>
<feature type="region of interest" description="Disordered" evidence="1">
    <location>
        <begin position="62"/>
        <end position="95"/>
    </location>
</feature>